<accession>A0ACC0UT46</accession>
<organism evidence="1 2">
    <name type="scientific">Trichothecium roseum</name>
    <dbReference type="NCBI Taxonomy" id="47278"/>
    <lineage>
        <taxon>Eukaryota</taxon>
        <taxon>Fungi</taxon>
        <taxon>Dikarya</taxon>
        <taxon>Ascomycota</taxon>
        <taxon>Pezizomycotina</taxon>
        <taxon>Sordariomycetes</taxon>
        <taxon>Hypocreomycetidae</taxon>
        <taxon>Hypocreales</taxon>
        <taxon>Hypocreales incertae sedis</taxon>
        <taxon>Trichothecium</taxon>
    </lineage>
</organism>
<reference evidence="1" key="1">
    <citation type="submission" date="2022-10" db="EMBL/GenBank/DDBJ databases">
        <title>Complete Genome of Trichothecium roseum strain YXFP-22015, a Plant Pathogen Isolated from Citrus.</title>
        <authorList>
            <person name="Wang Y."/>
            <person name="Zhu L."/>
        </authorList>
    </citation>
    <scope>NUCLEOTIDE SEQUENCE</scope>
    <source>
        <strain evidence="1">YXFP-22015</strain>
    </source>
</reference>
<comment type="caution">
    <text evidence="1">The sequence shown here is derived from an EMBL/GenBank/DDBJ whole genome shotgun (WGS) entry which is preliminary data.</text>
</comment>
<proteinExistence type="predicted"/>
<sequence>MQGLNPSRAFKSPLQPGSCAVPSTTLGSQRCFHATPLTQRGKPKGINPKFKLDSKLAARARSNAVSSGHDPKSRLRQSLKSPQGSHATFKNTILSLFPKVLDELLQSEFSLVGVGEDELNRQAVLFMNAIDDAFTMADQRITRRDANPLFSNLKDAFIYKDVKGLTKEIRYAFQSFLLRFRFTKALESNQQKLLDFRFPQEWLPATRSMQRTIHVHVGPTNSGKTYNALKALENSKEGIYAGPLRLLANEVYQRLTAKGFPCALMTGEEVRLPENTDRYFVSCTVEMMPQNKVYDVAVIDEIQMVADPERGNAWSLALLGIQAKEVHVCGEERTVEVLQSICASIGDKCVIHRYERLSPLETSLDSINDDYGKLQKGDAIVSFSRVSLHALKRNIERATGRRCAIIYGGLPPEVRASQAALFNDQTNDYDFVVASDAIGMGLNLEIRRVIFETITKHDGIQNRTLNDPEIKQIGGRAGRYRTATNPDGSTVDGSRPNVGLVTTMDRTDLRIVSKAFENQIKPIDVAYIEPPLAIVERFATYYPPGTPLSFILTRITQSAIISNVWRIGVNQGMLDVADVLQDIPLRLQDRLCFIRAPVKTRNPESMKVLRGLARMVAENDCRPLVDIPEMPFEVLELDTANATANGVKLLGQLETIHDATLLYLWLSYRFTGIFRDQALAFHVRSLVEERLVDLLERLDFTDTDMSRWRRQGRREALSRDQRLAALGISEDADEELGPAEGHMMDDAGISGMPDAPEAEPIMEVDAVPTPQKRKKHHMRA</sequence>
<keyword evidence="2" id="KW-1185">Reference proteome</keyword>
<evidence type="ECO:0000313" key="2">
    <source>
        <dbReference type="Proteomes" id="UP001163324"/>
    </source>
</evidence>
<evidence type="ECO:0000313" key="1">
    <source>
        <dbReference type="EMBL" id="KAI9897288.1"/>
    </source>
</evidence>
<gene>
    <name evidence="1" type="ORF">N3K66_008310</name>
</gene>
<dbReference type="Proteomes" id="UP001163324">
    <property type="component" value="Chromosome 8"/>
</dbReference>
<dbReference type="EMBL" id="CM047947">
    <property type="protein sequence ID" value="KAI9897288.1"/>
    <property type="molecule type" value="Genomic_DNA"/>
</dbReference>
<protein>
    <submittedName>
        <fullName evidence="1">Uncharacterized protein</fullName>
    </submittedName>
</protein>
<name>A0ACC0UT46_9HYPO</name>